<comment type="cofactor">
    <cofactor evidence="1">
        <name>FMN</name>
        <dbReference type="ChEBI" id="CHEBI:58210"/>
    </cofactor>
</comment>
<dbReference type="Gene3D" id="3.20.20.70">
    <property type="entry name" value="Aldolase class I"/>
    <property type="match status" value="1"/>
</dbReference>
<gene>
    <name evidence="9" type="ORF">B0I31_11558</name>
</gene>
<dbReference type="CDD" id="cd02809">
    <property type="entry name" value="alpha_hydroxyacid_oxid_FMN"/>
    <property type="match status" value="1"/>
</dbReference>
<dbReference type="EMBL" id="PYAX01000015">
    <property type="protein sequence ID" value="PSL52106.1"/>
    <property type="molecule type" value="Genomic_DNA"/>
</dbReference>
<keyword evidence="10" id="KW-1185">Reference proteome</keyword>
<dbReference type="PIRSF" id="PIRSF000138">
    <property type="entry name" value="Al-hdrx_acd_dh"/>
    <property type="match status" value="1"/>
</dbReference>
<dbReference type="Pfam" id="PF01070">
    <property type="entry name" value="FMN_dh"/>
    <property type="match status" value="1"/>
</dbReference>
<dbReference type="PANTHER" id="PTHR10578">
    <property type="entry name" value="S -2-HYDROXY-ACID OXIDASE-RELATED"/>
    <property type="match status" value="1"/>
</dbReference>
<feature type="binding site" evidence="7">
    <location>
        <begin position="311"/>
        <end position="312"/>
    </location>
    <ligand>
        <name>FMN</name>
        <dbReference type="ChEBI" id="CHEBI:58210"/>
    </ligand>
</feature>
<dbReference type="InterPro" id="IPR000262">
    <property type="entry name" value="FMN-dep_DH"/>
</dbReference>
<comment type="caution">
    <text evidence="9">The sequence shown here is derived from an EMBL/GenBank/DDBJ whole genome shotgun (WGS) entry which is preliminary data.</text>
</comment>
<feature type="binding site" evidence="7">
    <location>
        <position position="255"/>
    </location>
    <ligand>
        <name>FMN</name>
        <dbReference type="ChEBI" id="CHEBI:58210"/>
    </ligand>
</feature>
<dbReference type="GO" id="GO:0010181">
    <property type="term" value="F:FMN binding"/>
    <property type="evidence" value="ECO:0007669"/>
    <property type="project" value="InterPro"/>
</dbReference>
<feature type="domain" description="FMN hydroxy acid dehydrogenase" evidence="8">
    <location>
        <begin position="4"/>
        <end position="362"/>
    </location>
</feature>
<evidence type="ECO:0000256" key="5">
    <source>
        <dbReference type="ARBA" id="ARBA00024042"/>
    </source>
</evidence>
<evidence type="ECO:0000256" key="7">
    <source>
        <dbReference type="PIRSR" id="PIRSR000138-2"/>
    </source>
</evidence>
<feature type="binding site" evidence="7">
    <location>
        <position position="233"/>
    </location>
    <ligand>
        <name>FMN</name>
        <dbReference type="ChEBI" id="CHEBI:58210"/>
    </ligand>
</feature>
<dbReference type="AlphaFoldDB" id="A0A2P8I0V5"/>
<dbReference type="Proteomes" id="UP000241118">
    <property type="component" value="Unassembled WGS sequence"/>
</dbReference>
<dbReference type="InterPro" id="IPR012133">
    <property type="entry name" value="Alpha-hydoxy_acid_DH_FMN"/>
</dbReference>
<feature type="binding site" evidence="7">
    <location>
        <begin position="288"/>
        <end position="292"/>
    </location>
    <ligand>
        <name>FMN</name>
        <dbReference type="ChEBI" id="CHEBI:58210"/>
    </ligand>
</feature>
<dbReference type="PANTHER" id="PTHR10578:SF107">
    <property type="entry name" value="2-HYDROXYACID OXIDASE 1"/>
    <property type="match status" value="1"/>
</dbReference>
<protein>
    <submittedName>
        <fullName evidence="9">4-hydroxymandelate oxidase</fullName>
    </submittedName>
</protein>
<feature type="binding site" evidence="7">
    <location>
        <position position="30"/>
    </location>
    <ligand>
        <name>glyoxylate</name>
        <dbReference type="ChEBI" id="CHEBI:36655"/>
    </ligand>
</feature>
<feature type="binding site" evidence="7">
    <location>
        <position position="132"/>
    </location>
    <ligand>
        <name>glyoxylate</name>
        <dbReference type="ChEBI" id="CHEBI:36655"/>
    </ligand>
</feature>
<evidence type="ECO:0000256" key="6">
    <source>
        <dbReference type="PIRSR" id="PIRSR000138-1"/>
    </source>
</evidence>
<feature type="binding site" evidence="7">
    <location>
        <position position="134"/>
    </location>
    <ligand>
        <name>glyoxylate</name>
        <dbReference type="ChEBI" id="CHEBI:36655"/>
    </ligand>
</feature>
<dbReference type="InterPro" id="IPR013785">
    <property type="entry name" value="Aldolase_TIM"/>
</dbReference>
<dbReference type="PROSITE" id="PS51349">
    <property type="entry name" value="FMN_HYDROXY_ACID_DH_2"/>
    <property type="match status" value="1"/>
</dbReference>
<accession>A0A2P8I0V5</accession>
<feature type="active site" description="Proton acceptor" evidence="6">
    <location>
        <position position="257"/>
    </location>
</feature>
<evidence type="ECO:0000256" key="1">
    <source>
        <dbReference type="ARBA" id="ARBA00001917"/>
    </source>
</evidence>
<dbReference type="InterPro" id="IPR037396">
    <property type="entry name" value="FMN_HAD"/>
</dbReference>
<dbReference type="OrthoDB" id="9770452at2"/>
<name>A0A2P8I0V5_SACCR</name>
<proteinExistence type="inferred from homology"/>
<evidence type="ECO:0000313" key="9">
    <source>
        <dbReference type="EMBL" id="PSL52106.1"/>
    </source>
</evidence>
<feature type="binding site" evidence="7">
    <location>
        <position position="160"/>
    </location>
    <ligand>
        <name>FMN</name>
        <dbReference type="ChEBI" id="CHEBI:58210"/>
    </ligand>
</feature>
<evidence type="ECO:0000259" key="8">
    <source>
        <dbReference type="PROSITE" id="PS51349"/>
    </source>
</evidence>
<evidence type="ECO:0000256" key="3">
    <source>
        <dbReference type="ARBA" id="ARBA00022643"/>
    </source>
</evidence>
<dbReference type="InterPro" id="IPR008259">
    <property type="entry name" value="FMN_hydac_DH_AS"/>
</dbReference>
<evidence type="ECO:0000313" key="10">
    <source>
        <dbReference type="Proteomes" id="UP000241118"/>
    </source>
</evidence>
<feature type="binding site" evidence="7">
    <location>
        <position position="257"/>
    </location>
    <ligand>
        <name>glyoxylate</name>
        <dbReference type="ChEBI" id="CHEBI:36655"/>
    </ligand>
</feature>
<dbReference type="GO" id="GO:0016614">
    <property type="term" value="F:oxidoreductase activity, acting on CH-OH group of donors"/>
    <property type="evidence" value="ECO:0007669"/>
    <property type="project" value="UniProtKB-ARBA"/>
</dbReference>
<sequence>MSAGSLPDVWSTADVERLAAERSAPDVWDYIAGGSGEEVTLAANRAALDRVAVVPRTLVDVSACDTGCELFGATSTLPLAVAPMAYQRLIHDGGERAVAAAAAAAGVPYVVSTLSSDPIEDVAAAGGTTWFQLYWLRDREVMVKLLRRAEEAGCRAVVLTVDVPVLGRRLRDLRNGFALPSWVKPVNTDGEVGERVPGDSVIARHTSAVFDPSLSWRDLEWIRAHTSLPLVVKGVLDAGDAARAVDLGVRGVVVSNHGGRQLDGAVPSAVALPEVVAAVAGRCPVLLDSGVRSGVDVLRALALGATAVLVGRPVLWGLAAGGERGVTAVLDVLRHEFETALRLAGCPDLASARRLTVAESPGART</sequence>
<keyword evidence="2 7" id="KW-0285">Flavoprotein</keyword>
<feature type="binding site" evidence="7">
    <location>
        <position position="112"/>
    </location>
    <ligand>
        <name>FMN</name>
        <dbReference type="ChEBI" id="CHEBI:58210"/>
    </ligand>
</feature>
<feature type="binding site" evidence="7">
    <location>
        <begin position="83"/>
        <end position="85"/>
    </location>
    <ligand>
        <name>FMN</name>
        <dbReference type="ChEBI" id="CHEBI:58210"/>
    </ligand>
</feature>
<comment type="similarity">
    <text evidence="5">Belongs to the FMN-dependent alpha-hydroxy acid dehydrogenase family.</text>
</comment>
<dbReference type="RefSeq" id="WP_106619272.1">
    <property type="nucleotide sequence ID" value="NZ_PYAX01000015.1"/>
</dbReference>
<organism evidence="9 10">
    <name type="scientific">Saccharothrix carnea</name>
    <dbReference type="NCBI Taxonomy" id="1280637"/>
    <lineage>
        <taxon>Bacteria</taxon>
        <taxon>Bacillati</taxon>
        <taxon>Actinomycetota</taxon>
        <taxon>Actinomycetes</taxon>
        <taxon>Pseudonocardiales</taxon>
        <taxon>Pseudonocardiaceae</taxon>
        <taxon>Saccharothrix</taxon>
    </lineage>
</organism>
<evidence type="ECO:0000256" key="4">
    <source>
        <dbReference type="ARBA" id="ARBA00023002"/>
    </source>
</evidence>
<dbReference type="PROSITE" id="PS00557">
    <property type="entry name" value="FMN_HYDROXY_ACID_DH_1"/>
    <property type="match status" value="1"/>
</dbReference>
<dbReference type="SUPFAM" id="SSF51395">
    <property type="entry name" value="FMN-linked oxidoreductases"/>
    <property type="match status" value="1"/>
</dbReference>
<reference evidence="9 10" key="1">
    <citation type="submission" date="2018-03" db="EMBL/GenBank/DDBJ databases">
        <title>Genomic Encyclopedia of Type Strains, Phase III (KMG-III): the genomes of soil and plant-associated and newly described type strains.</title>
        <authorList>
            <person name="Whitman W."/>
        </authorList>
    </citation>
    <scope>NUCLEOTIDE SEQUENCE [LARGE SCALE GENOMIC DNA]</scope>
    <source>
        <strain evidence="9 10">CGMCC 4.7097</strain>
    </source>
</reference>
<dbReference type="FunFam" id="3.20.20.70:FF:000029">
    <property type="entry name" value="L-lactate dehydrogenase"/>
    <property type="match status" value="1"/>
</dbReference>
<keyword evidence="4" id="KW-0560">Oxidoreductase</keyword>
<evidence type="ECO:0000256" key="2">
    <source>
        <dbReference type="ARBA" id="ARBA00022630"/>
    </source>
</evidence>
<feature type="binding site" evidence="7">
    <location>
        <position position="260"/>
    </location>
    <ligand>
        <name>glyoxylate</name>
        <dbReference type="ChEBI" id="CHEBI:36655"/>
    </ligand>
</feature>
<keyword evidence="3 7" id="KW-0288">FMN</keyword>
<feature type="binding site" evidence="7">
    <location>
        <position position="169"/>
    </location>
    <ligand>
        <name>glyoxylate</name>
        <dbReference type="ChEBI" id="CHEBI:36655"/>
    </ligand>
</feature>